<feature type="domain" description="NADH:flavin oxidoreductase/NADH oxidase N-terminal" evidence="1">
    <location>
        <begin position="7"/>
        <end position="353"/>
    </location>
</feature>
<dbReference type="FunFam" id="3.20.20.70:FF:000262">
    <property type="entry name" value="NADH:flavin oxidoreductase"/>
    <property type="match status" value="1"/>
</dbReference>
<sequence>MSGVEALFQPFTLGDLTLRNRIVMPAMTRHRSPDNVPGDDVGDYYERRAASAGLIVTEGTCVNHPAANAYEKVPFFYGEESLAGWKRVVDAVHSVGGRIMPQLWHTGSARHPGASPDPSVPAFTPSGLTQKLEPGCHEMTGRDIRDVIDAFAIAAADAVRLGFDGVEVHGAHGYLIDEFFWERSNRRTDHYGGSIANRARFAAEIVAAIRERVGPDFPIILRWSQWKQQDYRAQLVTDPASLEAFLDPLVAAGVDIFDCSTRRYYQPEFPGSDLNLAGWVKRLTGKPTITVGNVSLDSDFVSGNDTRVTFQAAKTGSLDNLLERLAADEFDLVAVGRALLANPDWADLVRTGRMAALKPFEKEMLRQLY</sequence>
<dbReference type="PANTHER" id="PTHR22893:SF55">
    <property type="entry name" value="OXIDOREDUCTASE-RELATED"/>
    <property type="match status" value="1"/>
</dbReference>
<dbReference type="PANTHER" id="PTHR22893">
    <property type="entry name" value="NADH OXIDOREDUCTASE-RELATED"/>
    <property type="match status" value="1"/>
</dbReference>
<gene>
    <name evidence="2" type="ORF">AWL63_19715</name>
</gene>
<evidence type="ECO:0000313" key="3">
    <source>
        <dbReference type="Proteomes" id="UP000094256"/>
    </source>
</evidence>
<dbReference type="AlphaFoldDB" id="A0A1B3ZEK0"/>
<dbReference type="CDD" id="cd04747">
    <property type="entry name" value="OYE_like_5_FMN"/>
    <property type="match status" value="1"/>
</dbReference>
<dbReference type="KEGG" id="span:AWL63_19715"/>
<dbReference type="Gene3D" id="3.20.20.70">
    <property type="entry name" value="Aldolase class I"/>
    <property type="match status" value="1"/>
</dbReference>
<evidence type="ECO:0000259" key="1">
    <source>
        <dbReference type="Pfam" id="PF00724"/>
    </source>
</evidence>
<dbReference type="GO" id="GO:0005829">
    <property type="term" value="C:cytosol"/>
    <property type="evidence" value="ECO:0007669"/>
    <property type="project" value="TreeGrafter"/>
</dbReference>
<dbReference type="Pfam" id="PF00724">
    <property type="entry name" value="Oxidored_FMN"/>
    <property type="match status" value="1"/>
</dbReference>
<dbReference type="InterPro" id="IPR013785">
    <property type="entry name" value="Aldolase_TIM"/>
</dbReference>
<dbReference type="RefSeq" id="WP_069206378.1">
    <property type="nucleotide sequence ID" value="NZ_CP014168.1"/>
</dbReference>
<accession>A0A1B3ZEK0</accession>
<organism evidence="2 3">
    <name type="scientific">Sphingomonas panacis</name>
    <dbReference type="NCBI Taxonomy" id="1560345"/>
    <lineage>
        <taxon>Bacteria</taxon>
        <taxon>Pseudomonadati</taxon>
        <taxon>Pseudomonadota</taxon>
        <taxon>Alphaproteobacteria</taxon>
        <taxon>Sphingomonadales</taxon>
        <taxon>Sphingomonadaceae</taxon>
        <taxon>Sphingomonas</taxon>
    </lineage>
</organism>
<dbReference type="GO" id="GO:0010181">
    <property type="term" value="F:FMN binding"/>
    <property type="evidence" value="ECO:0007669"/>
    <property type="project" value="InterPro"/>
</dbReference>
<dbReference type="EMBL" id="CP014168">
    <property type="protein sequence ID" value="AOH85849.1"/>
    <property type="molecule type" value="Genomic_DNA"/>
</dbReference>
<keyword evidence="3" id="KW-1185">Reference proteome</keyword>
<protein>
    <submittedName>
        <fullName evidence="2">12-oxophytodienoate reductase</fullName>
    </submittedName>
</protein>
<dbReference type="GO" id="GO:0016491">
    <property type="term" value="F:oxidoreductase activity"/>
    <property type="evidence" value="ECO:0007669"/>
    <property type="project" value="InterPro"/>
</dbReference>
<reference evidence="2 3" key="1">
    <citation type="submission" date="2016-01" db="EMBL/GenBank/DDBJ databases">
        <title>Complete genome and mega plasmid sequence of Sphingomonas panacis DCY99 elicits systemic resistance in rice to Xanthomonas oryzae.</title>
        <authorList>
            <person name="Kim Y.J."/>
            <person name="Yang D.C."/>
            <person name="Sing P."/>
        </authorList>
    </citation>
    <scope>NUCLEOTIDE SEQUENCE [LARGE SCALE GENOMIC DNA]</scope>
    <source>
        <strain evidence="2 3">DCY99</strain>
    </source>
</reference>
<dbReference type="InterPro" id="IPR001155">
    <property type="entry name" value="OxRdtase_FMN_N"/>
</dbReference>
<dbReference type="InterPro" id="IPR045247">
    <property type="entry name" value="Oye-like"/>
</dbReference>
<evidence type="ECO:0000313" key="2">
    <source>
        <dbReference type="EMBL" id="AOH85849.1"/>
    </source>
</evidence>
<proteinExistence type="predicted"/>
<dbReference type="OrthoDB" id="9804454at2"/>
<name>A0A1B3ZEK0_9SPHN</name>
<dbReference type="STRING" id="1560345.AWL63_19715"/>
<dbReference type="Proteomes" id="UP000094256">
    <property type="component" value="Chromosome"/>
</dbReference>
<dbReference type="SUPFAM" id="SSF51395">
    <property type="entry name" value="FMN-linked oxidoreductases"/>
    <property type="match status" value="1"/>
</dbReference>